<sequence>MPPTRTASVHDILNLVRRVERSGTERDSCDLCIKSNRRCIVDDSLSQRCAECIRHKKGRCRPGSEMPTNYGSLERQQELLRLEEEKAFAQSQEINARILRLRKQQEFLRKREKEMIRRDLRTLEELDLAEENERLEKEKLEKERAEKETATAVTTSTPSGSSFGFFDPSLPLLSDAELEALLADVGTSGGMPVVSQGS</sequence>
<dbReference type="EMBL" id="KB707891">
    <property type="protein sequence ID" value="EMR85699.1"/>
    <property type="molecule type" value="Genomic_DNA"/>
</dbReference>
<proteinExistence type="predicted"/>
<gene>
    <name evidence="2" type="ORF">BcDW1_5667</name>
</gene>
<accession>M7TWS4</accession>
<feature type="region of interest" description="Disordered" evidence="1">
    <location>
        <begin position="139"/>
        <end position="161"/>
    </location>
</feature>
<evidence type="ECO:0000313" key="2">
    <source>
        <dbReference type="EMBL" id="EMR85699.1"/>
    </source>
</evidence>
<organism evidence="2 3">
    <name type="scientific">Botryotinia fuckeliana (strain BcDW1)</name>
    <name type="common">Noble rot fungus</name>
    <name type="synonym">Botrytis cinerea</name>
    <dbReference type="NCBI Taxonomy" id="1290391"/>
    <lineage>
        <taxon>Eukaryota</taxon>
        <taxon>Fungi</taxon>
        <taxon>Dikarya</taxon>
        <taxon>Ascomycota</taxon>
        <taxon>Pezizomycotina</taxon>
        <taxon>Leotiomycetes</taxon>
        <taxon>Helotiales</taxon>
        <taxon>Sclerotiniaceae</taxon>
        <taxon>Botrytis</taxon>
    </lineage>
</organism>
<evidence type="ECO:0000313" key="3">
    <source>
        <dbReference type="Proteomes" id="UP000012045"/>
    </source>
</evidence>
<dbReference type="OrthoDB" id="3563750at2759"/>
<protein>
    <submittedName>
        <fullName evidence="2">Putative brtn protein</fullName>
    </submittedName>
</protein>
<evidence type="ECO:0000256" key="1">
    <source>
        <dbReference type="SAM" id="MobiDB-lite"/>
    </source>
</evidence>
<feature type="compositionally biased region" description="Low complexity" evidence="1">
    <location>
        <begin position="150"/>
        <end position="161"/>
    </location>
</feature>
<dbReference type="AlphaFoldDB" id="M7TWS4"/>
<dbReference type="Proteomes" id="UP000012045">
    <property type="component" value="Unassembled WGS sequence"/>
</dbReference>
<feature type="compositionally biased region" description="Basic and acidic residues" evidence="1">
    <location>
        <begin position="139"/>
        <end position="149"/>
    </location>
</feature>
<dbReference type="HOGENOM" id="CLU_084657_1_0_1"/>
<name>M7TWS4_BOTF1</name>
<reference evidence="3" key="1">
    <citation type="journal article" date="2013" name="Genome Announc.">
        <title>Draft genome sequence of Botrytis cinerea BcDW1, inoculum for noble rot of grape berries.</title>
        <authorList>
            <person name="Blanco-Ulate B."/>
            <person name="Allen G."/>
            <person name="Powell A.L."/>
            <person name="Cantu D."/>
        </authorList>
    </citation>
    <scope>NUCLEOTIDE SEQUENCE [LARGE SCALE GENOMIC DNA]</scope>
    <source>
        <strain evidence="3">BcDW1</strain>
    </source>
</reference>